<feature type="domain" description="Peptidase S24/S26A/S26B/S26C" evidence="1">
    <location>
        <begin position="16"/>
        <end position="100"/>
    </location>
</feature>
<dbReference type="Gene3D" id="2.10.109.10">
    <property type="entry name" value="Umud Fragment, subunit A"/>
    <property type="match status" value="1"/>
</dbReference>
<proteinExistence type="predicted"/>
<dbReference type="EMBL" id="QVES01000004">
    <property type="protein sequence ID" value="RGB88087.1"/>
    <property type="molecule type" value="Genomic_DNA"/>
</dbReference>
<evidence type="ECO:0000313" key="3">
    <source>
        <dbReference type="Proteomes" id="UP000260782"/>
    </source>
</evidence>
<dbReference type="InterPro" id="IPR036286">
    <property type="entry name" value="LexA/Signal_pep-like_sf"/>
</dbReference>
<organism evidence="2 3">
    <name type="scientific">Faecalibacterium prausnitzii</name>
    <dbReference type="NCBI Taxonomy" id="853"/>
    <lineage>
        <taxon>Bacteria</taxon>
        <taxon>Bacillati</taxon>
        <taxon>Bacillota</taxon>
        <taxon>Clostridia</taxon>
        <taxon>Eubacteriales</taxon>
        <taxon>Oscillospiraceae</taxon>
        <taxon>Faecalibacterium</taxon>
    </lineage>
</organism>
<evidence type="ECO:0000259" key="1">
    <source>
        <dbReference type="Pfam" id="PF00717"/>
    </source>
</evidence>
<dbReference type="AlphaFoldDB" id="A0A3E2TZ91"/>
<dbReference type="CDD" id="cd06529">
    <property type="entry name" value="S24_LexA-like"/>
    <property type="match status" value="1"/>
</dbReference>
<protein>
    <recommendedName>
        <fullName evidence="1">Peptidase S24/S26A/S26B/S26C domain-containing protein</fullName>
    </recommendedName>
</protein>
<dbReference type="InterPro" id="IPR039418">
    <property type="entry name" value="LexA-like"/>
</dbReference>
<dbReference type="SUPFAM" id="SSF51306">
    <property type="entry name" value="LexA/Signal peptidase"/>
    <property type="match status" value="1"/>
</dbReference>
<gene>
    <name evidence="2" type="ORF">DWZ25_05790</name>
</gene>
<sequence length="127" mass="13810">MEQTVNAPRLADLKIDFAMIMPDDSMKNKGVCPGDVVYLEACDHVDNGQTAAVQVGKDVFVRDIWQEETWLSLVPANPAYISTVLQGAEMDRAEILGKVVAFAHIYPDKHPGGVKTTPAPNDKGVSE</sequence>
<accession>A0A3E2TZ91</accession>
<dbReference type="Proteomes" id="UP000260782">
    <property type="component" value="Unassembled WGS sequence"/>
</dbReference>
<dbReference type="Pfam" id="PF00717">
    <property type="entry name" value="Peptidase_S24"/>
    <property type="match status" value="1"/>
</dbReference>
<comment type="caution">
    <text evidence="2">The sequence shown here is derived from an EMBL/GenBank/DDBJ whole genome shotgun (WGS) entry which is preliminary data.</text>
</comment>
<name>A0A3E2TZ91_9FIRM</name>
<dbReference type="RefSeq" id="WP_117529661.1">
    <property type="nucleotide sequence ID" value="NZ_QVES01000004.1"/>
</dbReference>
<reference evidence="2 3" key="1">
    <citation type="submission" date="2018-08" db="EMBL/GenBank/DDBJ databases">
        <title>A genome reference for cultivated species of the human gut microbiota.</title>
        <authorList>
            <person name="Zou Y."/>
            <person name="Xue W."/>
            <person name="Luo G."/>
        </authorList>
    </citation>
    <scope>NUCLEOTIDE SEQUENCE [LARGE SCALE GENOMIC DNA]</scope>
    <source>
        <strain evidence="2 3">AF31-14AC</strain>
    </source>
</reference>
<evidence type="ECO:0000313" key="2">
    <source>
        <dbReference type="EMBL" id="RGB88087.1"/>
    </source>
</evidence>
<dbReference type="InterPro" id="IPR015927">
    <property type="entry name" value="Peptidase_S24_S26A/B/C"/>
</dbReference>